<dbReference type="Proteomes" id="UP000027135">
    <property type="component" value="Unassembled WGS sequence"/>
</dbReference>
<evidence type="ECO:0000313" key="6">
    <source>
        <dbReference type="Proteomes" id="UP000027135"/>
    </source>
</evidence>
<dbReference type="OrthoDB" id="529194at2759"/>
<sequence>MNTSLKRQVLEAFKRLHRTRQIAFQDDHFALQAARKRINEEYKKNKHVTNSEAVNEMINLSKAVEEELKTSVVQAREVEPGKYELRILPNTRKLDNIPFQDCKT</sequence>
<dbReference type="GO" id="GO:0044183">
    <property type="term" value="F:protein folding chaperone"/>
    <property type="evidence" value="ECO:0007669"/>
    <property type="project" value="TreeGrafter"/>
</dbReference>
<comment type="similarity">
    <text evidence="2">Belongs to the complex I LYR family.</text>
</comment>
<dbReference type="AlphaFoldDB" id="A0A067RW51"/>
<keyword evidence="6" id="KW-1185">Reference proteome</keyword>
<evidence type="ECO:0000256" key="4">
    <source>
        <dbReference type="ARBA" id="ARBA00023186"/>
    </source>
</evidence>
<dbReference type="InterPro" id="IPR050435">
    <property type="entry name" value="MZM1/LYRM7"/>
</dbReference>
<gene>
    <name evidence="5" type="ORF">L798_03754</name>
</gene>
<dbReference type="FunCoup" id="A0A067RW51">
    <property type="interactions" value="208"/>
</dbReference>
<dbReference type="eggNOG" id="ENOG502S5FU">
    <property type="taxonomic scope" value="Eukaryota"/>
</dbReference>
<organism evidence="5 6">
    <name type="scientific">Zootermopsis nevadensis</name>
    <name type="common">Dampwood termite</name>
    <dbReference type="NCBI Taxonomy" id="136037"/>
    <lineage>
        <taxon>Eukaryota</taxon>
        <taxon>Metazoa</taxon>
        <taxon>Ecdysozoa</taxon>
        <taxon>Arthropoda</taxon>
        <taxon>Hexapoda</taxon>
        <taxon>Insecta</taxon>
        <taxon>Pterygota</taxon>
        <taxon>Neoptera</taxon>
        <taxon>Polyneoptera</taxon>
        <taxon>Dictyoptera</taxon>
        <taxon>Blattodea</taxon>
        <taxon>Blattoidea</taxon>
        <taxon>Termitoidae</taxon>
        <taxon>Termopsidae</taxon>
        <taxon>Zootermopsis</taxon>
    </lineage>
</organism>
<accession>A0A067RW51</accession>
<name>A0A067RW51_ZOONE</name>
<comment type="subcellular location">
    <subcellularLocation>
        <location evidence="1">Mitochondrion matrix</location>
    </subcellularLocation>
</comment>
<dbReference type="CDD" id="cd20267">
    <property type="entry name" value="Complex1_LYR_LYRM7"/>
    <property type="match status" value="1"/>
</dbReference>
<dbReference type="OMA" id="TRQYVFH"/>
<dbReference type="PANTHER" id="PTHR46749:SF1">
    <property type="entry name" value="COMPLEX III ASSEMBLY FACTOR LYRM7"/>
    <property type="match status" value="1"/>
</dbReference>
<protein>
    <submittedName>
        <fullName evidence="5">LYR motif-containing protein 7</fullName>
    </submittedName>
</protein>
<evidence type="ECO:0000256" key="1">
    <source>
        <dbReference type="ARBA" id="ARBA00004305"/>
    </source>
</evidence>
<reference evidence="5 6" key="1">
    <citation type="journal article" date="2014" name="Nat. Commun.">
        <title>Molecular traces of alternative social organization in a termite genome.</title>
        <authorList>
            <person name="Terrapon N."/>
            <person name="Li C."/>
            <person name="Robertson H.M."/>
            <person name="Ji L."/>
            <person name="Meng X."/>
            <person name="Booth W."/>
            <person name="Chen Z."/>
            <person name="Childers C.P."/>
            <person name="Glastad K.M."/>
            <person name="Gokhale K."/>
            <person name="Gowin J."/>
            <person name="Gronenberg W."/>
            <person name="Hermansen R.A."/>
            <person name="Hu H."/>
            <person name="Hunt B.G."/>
            <person name="Huylmans A.K."/>
            <person name="Khalil S.M."/>
            <person name="Mitchell R.D."/>
            <person name="Munoz-Torres M.C."/>
            <person name="Mustard J.A."/>
            <person name="Pan H."/>
            <person name="Reese J.T."/>
            <person name="Scharf M.E."/>
            <person name="Sun F."/>
            <person name="Vogel H."/>
            <person name="Xiao J."/>
            <person name="Yang W."/>
            <person name="Yang Z."/>
            <person name="Yang Z."/>
            <person name="Zhou J."/>
            <person name="Zhu J."/>
            <person name="Brent C.S."/>
            <person name="Elsik C.G."/>
            <person name="Goodisman M.A."/>
            <person name="Liberles D.A."/>
            <person name="Roe R.M."/>
            <person name="Vargo E.L."/>
            <person name="Vilcinskas A."/>
            <person name="Wang J."/>
            <person name="Bornberg-Bauer E."/>
            <person name="Korb J."/>
            <person name="Zhang G."/>
            <person name="Liebig J."/>
        </authorList>
    </citation>
    <scope>NUCLEOTIDE SEQUENCE [LARGE SCALE GENOMIC DNA]</scope>
    <source>
        <tissue evidence="5">Whole organism</tissue>
    </source>
</reference>
<evidence type="ECO:0000256" key="3">
    <source>
        <dbReference type="ARBA" id="ARBA00023128"/>
    </source>
</evidence>
<dbReference type="InterPro" id="IPR045298">
    <property type="entry name" value="Complex1_LYR_LYRM7"/>
</dbReference>
<dbReference type="GO" id="GO:0034551">
    <property type="term" value="P:mitochondrial respiratory chain complex III assembly"/>
    <property type="evidence" value="ECO:0007669"/>
    <property type="project" value="InterPro"/>
</dbReference>
<dbReference type="EMBL" id="KK852427">
    <property type="protein sequence ID" value="KDR24099.1"/>
    <property type="molecule type" value="Genomic_DNA"/>
</dbReference>
<dbReference type="STRING" id="136037.A0A067RW51"/>
<keyword evidence="3" id="KW-0496">Mitochondrion</keyword>
<evidence type="ECO:0000256" key="2">
    <source>
        <dbReference type="ARBA" id="ARBA00009508"/>
    </source>
</evidence>
<evidence type="ECO:0000313" key="5">
    <source>
        <dbReference type="EMBL" id="KDR24099.1"/>
    </source>
</evidence>
<proteinExistence type="inferred from homology"/>
<dbReference type="PANTHER" id="PTHR46749">
    <property type="entry name" value="COMPLEX III ASSEMBLY FACTOR LYRM7"/>
    <property type="match status" value="1"/>
</dbReference>
<keyword evidence="4" id="KW-0143">Chaperone</keyword>
<dbReference type="GO" id="GO:0005759">
    <property type="term" value="C:mitochondrial matrix"/>
    <property type="evidence" value="ECO:0007669"/>
    <property type="project" value="UniProtKB-SubCell"/>
</dbReference>
<dbReference type="InParanoid" id="A0A067RW51"/>